<feature type="transmembrane region" description="Helical" evidence="1">
    <location>
        <begin position="627"/>
        <end position="647"/>
    </location>
</feature>
<feature type="transmembrane region" description="Helical" evidence="1">
    <location>
        <begin position="667"/>
        <end position="684"/>
    </location>
</feature>
<feature type="transmembrane region" description="Helical" evidence="1">
    <location>
        <begin position="77"/>
        <end position="96"/>
    </location>
</feature>
<feature type="transmembrane region" description="Helical" evidence="1">
    <location>
        <begin position="857"/>
        <end position="878"/>
    </location>
</feature>
<name>A0A0H5BLA2_9EUKA</name>
<protein>
    <submittedName>
        <fullName evidence="2">Uncharacterized protein</fullName>
    </submittedName>
</protein>
<keyword evidence="1" id="KW-0812">Transmembrane</keyword>
<dbReference type="AlphaFoldDB" id="A0A0H5BLA2"/>
<feature type="transmembrane region" description="Helical" evidence="1">
    <location>
        <begin position="253"/>
        <end position="275"/>
    </location>
</feature>
<sequence>MFSTQKRCCTKIRINKKKYSMIQILFIYFSRKNIKWKHTIKKINFLIVFNYKNFLSSSFIYKTFFYISRKIYTNNKFYSLMTIISSVLKKTYYYFINIHLKFKIFLKNIINNCSLYYEYKNIEIFHMKTINTFNIHIFYTIFIKYFHKKSIFNFFIYIFFIYIFNKKLKHLSIFFFLYTVFSKFKTLNSLLHKAKILYTFYKKIKLKLCKKKKTLAFIIYKVHKCSNQNYHKYRKNNIKSFLKHISIKAHKKFIFFTIFLLKLLKFIYRFFYYIYNPNFVLFNFRHSKIIYLNTRPLLFKKKKITNLVINFYIWINCKYSKYSQNFNNFIKNYKVNLLLKQLFNIIFFKKTLLYYCCFKNIYNNSKISFKLKFLLKFSNIFLVYWIAINFRHKLLFSIPNTICAFFYTFFSLRFILNIPKINIYNHYINIASFFFSPVRPYLVTHFNIKYNNFFILYKIKKLFHSFKISLYLYQLFVNFYFFYFFIKLLQKIKKNYKKMVKNVLFILLKITLHIFIQFFLQKHSIYYILIKTTIILIFLLFTLNSNKLSYYNKTKFKQLIVFYILFVKEFSKKYIKLQYMLKIFNNKENNISSQYYNNYNCIYNKIQLIYDKLNIFQLILKYTQNHIALLQQINKYFLFHIYLLHYFRKRFFNDVLFVNLNIFILRNIYKIFFASFFFSIYSYLSIHATIKICNSVAFYLFIILYYTFFSFFNTNKHNKKTNKDIYNVFVNFSPIFIFFFKITILNTFFFVFFETLLFLEKKTNQKYNYIIKKNILYDCVRSELLKTKSIKNFIPNTNIHKKNILFTNYIHLKEIFNSTKNISEYRFFCTSLKMPKLSTSYILITFININFKNMKNFILFIRKLNSIFFINTTIIFFIKKNIKLLLFKNKFLLNSDKTYHHVLFSYDPKYISCISYLKLTLVFHNYIKILSDFLKNYKIFFKKNRNFYIFKKNNQKINIININTFLICQKISLSQLFKYFSNFQSNLYSLSYYFIKNSDIIQNKCYPVLYVLMNLINFFKNLYKKKEYLILPLEKKTIIKFHKFNSVIFFHIYYHIQTMNNFYSYMQYKKNQYCQRMLYCNIVTGSCMCESNFYFVHFLNIPVISTQSRFYMYITNCLSKNYYFKNIRLFQNFIKILTCFVFLSAIFGLSISPFFFRLSVPFFIFNKFSLFINIRFFTIFLHLKTSYSYRFFILKTFFLLWFYFIKNHFIYN</sequence>
<feature type="transmembrane region" description="Helical" evidence="1">
    <location>
        <begin position="394"/>
        <end position="415"/>
    </location>
</feature>
<feature type="transmembrane region" description="Helical" evidence="1">
    <location>
        <begin position="468"/>
        <end position="488"/>
    </location>
</feature>
<keyword evidence="1" id="KW-1133">Transmembrane helix</keyword>
<dbReference type="EMBL" id="AB996601">
    <property type="protein sequence ID" value="BAS01682.1"/>
    <property type="molecule type" value="Genomic_DNA"/>
</dbReference>
<organism evidence="2">
    <name type="scientific">Lotharella vacuolata</name>
    <dbReference type="NCBI Taxonomy" id="74820"/>
    <lineage>
        <taxon>Eukaryota</taxon>
        <taxon>Sar</taxon>
        <taxon>Rhizaria</taxon>
        <taxon>Cercozoa</taxon>
        <taxon>Chlorarachniophyceae</taxon>
        <taxon>Lotharella</taxon>
    </lineage>
</organism>
<geneLocation type="nucleomorph" evidence="2"/>
<feature type="transmembrane region" description="Helical" evidence="1">
    <location>
        <begin position="150"/>
        <end position="165"/>
    </location>
</feature>
<keyword evidence="2" id="KW-0542">Nucleomorph</keyword>
<feature type="transmembrane region" description="Helical" evidence="1">
    <location>
        <begin position="696"/>
        <end position="715"/>
    </location>
</feature>
<feature type="transmembrane region" description="Helical" evidence="1">
    <location>
        <begin position="500"/>
        <end position="519"/>
    </location>
</feature>
<evidence type="ECO:0000256" key="1">
    <source>
        <dbReference type="SAM" id="Phobius"/>
    </source>
</evidence>
<feature type="transmembrane region" description="Helical" evidence="1">
    <location>
        <begin position="1162"/>
        <end position="1180"/>
    </location>
</feature>
<keyword evidence="1" id="KW-0472">Membrane</keyword>
<feature type="transmembrane region" description="Helical" evidence="1">
    <location>
        <begin position="427"/>
        <end position="448"/>
    </location>
</feature>
<feature type="transmembrane region" description="Helical" evidence="1">
    <location>
        <begin position="171"/>
        <end position="191"/>
    </location>
</feature>
<feature type="transmembrane region" description="Helical" evidence="1">
    <location>
        <begin position="525"/>
        <end position="543"/>
    </location>
</feature>
<feature type="transmembrane region" description="Helical" evidence="1">
    <location>
        <begin position="337"/>
        <end position="357"/>
    </location>
</feature>
<feature type="transmembrane region" description="Helical" evidence="1">
    <location>
        <begin position="43"/>
        <end position="65"/>
    </location>
</feature>
<evidence type="ECO:0000313" key="2">
    <source>
        <dbReference type="EMBL" id="BAS01682.1"/>
    </source>
</evidence>
<proteinExistence type="predicted"/>
<feature type="transmembrane region" description="Helical" evidence="1">
    <location>
        <begin position="735"/>
        <end position="759"/>
    </location>
</feature>
<feature type="transmembrane region" description="Helical" evidence="1">
    <location>
        <begin position="1187"/>
        <end position="1205"/>
    </location>
</feature>
<accession>A0A0H5BLA2</accession>
<feature type="transmembrane region" description="Helical" evidence="1">
    <location>
        <begin position="1133"/>
        <end position="1156"/>
    </location>
</feature>
<reference evidence="2" key="1">
    <citation type="journal article" date="2015" name="Genome Biol. Evol.">
        <title>Nucleomorph Genome Sequences of Two Chlorarachniophytes, Amorphochlora amoebiformis and Lotharella vacuolata.</title>
        <authorList>
            <person name="Suzuki S."/>
            <person name="Shirato S."/>
            <person name="Hirakawa Y."/>
            <person name="Ishida K."/>
        </authorList>
    </citation>
    <scope>NUCLEOTIDE SEQUENCE</scope>
    <source>
        <strain evidence="2">CCMP240</strain>
    </source>
</reference>
<feature type="transmembrane region" description="Helical" evidence="1">
    <location>
        <begin position="369"/>
        <end position="388"/>
    </location>
</feature>